<feature type="compositionally biased region" description="Polar residues" evidence="1">
    <location>
        <begin position="44"/>
        <end position="71"/>
    </location>
</feature>
<proteinExistence type="predicted"/>
<protein>
    <submittedName>
        <fullName evidence="2">Uncharacterized protein</fullName>
    </submittedName>
</protein>
<evidence type="ECO:0000313" key="3">
    <source>
        <dbReference type="Proteomes" id="UP000076722"/>
    </source>
</evidence>
<name>A0A164SU44_9AGAM</name>
<accession>A0A164SU44</accession>
<evidence type="ECO:0000256" key="1">
    <source>
        <dbReference type="SAM" id="MobiDB-lite"/>
    </source>
</evidence>
<organism evidence="2 3">
    <name type="scientific">Sistotremastrum niveocremeum HHB9708</name>
    <dbReference type="NCBI Taxonomy" id="1314777"/>
    <lineage>
        <taxon>Eukaryota</taxon>
        <taxon>Fungi</taxon>
        <taxon>Dikarya</taxon>
        <taxon>Basidiomycota</taxon>
        <taxon>Agaricomycotina</taxon>
        <taxon>Agaricomycetes</taxon>
        <taxon>Sistotremastrales</taxon>
        <taxon>Sistotremastraceae</taxon>
        <taxon>Sertulicium</taxon>
        <taxon>Sertulicium niveocremeum</taxon>
    </lineage>
</organism>
<sequence length="250" mass="27968">METLRITSQDSEFLPSYAEAESSITTSNILSQSNEGIRLEYNPNAHTHTSPPTITSRSPNRSTDYLPSTSTLVPSGPLSSGESLLYGSGACVPPTPDQRSTFDVQVLRRLNGSVQWMMPDRTVRVFDAAALYTSAISQIDMLLPLLSQSSSSGSKQRAITLHLPNIPQPSPNGRKDLMKRPRGRHLRDYDELEKFLSGVNWHYNHPKEDCLFKILDVMECIVNRIALEGFFVCEERWLPLAKVAQFVLLC</sequence>
<evidence type="ECO:0000313" key="2">
    <source>
        <dbReference type="EMBL" id="KZS91804.1"/>
    </source>
</evidence>
<dbReference type="AlphaFoldDB" id="A0A164SU44"/>
<gene>
    <name evidence="2" type="ORF">SISNIDRAFT_456386</name>
</gene>
<feature type="region of interest" description="Disordered" evidence="1">
    <location>
        <begin position="41"/>
        <end position="77"/>
    </location>
</feature>
<keyword evidence="3" id="KW-1185">Reference proteome</keyword>
<dbReference type="Proteomes" id="UP000076722">
    <property type="component" value="Unassembled WGS sequence"/>
</dbReference>
<dbReference type="EMBL" id="KV419413">
    <property type="protein sequence ID" value="KZS91804.1"/>
    <property type="molecule type" value="Genomic_DNA"/>
</dbReference>
<reference evidence="2 3" key="1">
    <citation type="journal article" date="2016" name="Mol. Biol. Evol.">
        <title>Comparative Genomics of Early-Diverging Mushroom-Forming Fungi Provides Insights into the Origins of Lignocellulose Decay Capabilities.</title>
        <authorList>
            <person name="Nagy L.G."/>
            <person name="Riley R."/>
            <person name="Tritt A."/>
            <person name="Adam C."/>
            <person name="Daum C."/>
            <person name="Floudas D."/>
            <person name="Sun H."/>
            <person name="Yadav J.S."/>
            <person name="Pangilinan J."/>
            <person name="Larsson K.H."/>
            <person name="Matsuura K."/>
            <person name="Barry K."/>
            <person name="Labutti K."/>
            <person name="Kuo R."/>
            <person name="Ohm R.A."/>
            <person name="Bhattacharya S.S."/>
            <person name="Shirouzu T."/>
            <person name="Yoshinaga Y."/>
            <person name="Martin F.M."/>
            <person name="Grigoriev I.V."/>
            <person name="Hibbett D.S."/>
        </authorList>
    </citation>
    <scope>NUCLEOTIDE SEQUENCE [LARGE SCALE GENOMIC DNA]</scope>
    <source>
        <strain evidence="2 3">HHB9708</strain>
    </source>
</reference>